<evidence type="ECO:0000313" key="5">
    <source>
        <dbReference type="EMBL" id="KAF2134121.1"/>
    </source>
</evidence>
<dbReference type="Gene3D" id="3.40.630.30">
    <property type="match status" value="1"/>
</dbReference>
<accession>A0A6A6AUB3</accession>
<organism evidence="5 6">
    <name type="scientific">Dothidotthia symphoricarpi CBS 119687</name>
    <dbReference type="NCBI Taxonomy" id="1392245"/>
    <lineage>
        <taxon>Eukaryota</taxon>
        <taxon>Fungi</taxon>
        <taxon>Dikarya</taxon>
        <taxon>Ascomycota</taxon>
        <taxon>Pezizomycotina</taxon>
        <taxon>Dothideomycetes</taxon>
        <taxon>Pleosporomycetidae</taxon>
        <taxon>Pleosporales</taxon>
        <taxon>Dothidotthiaceae</taxon>
        <taxon>Dothidotthia</taxon>
    </lineage>
</organism>
<dbReference type="OrthoDB" id="5043642at2759"/>
<dbReference type="PROSITE" id="PS51186">
    <property type="entry name" value="GNAT"/>
    <property type="match status" value="1"/>
</dbReference>
<evidence type="ECO:0000256" key="3">
    <source>
        <dbReference type="ARBA" id="ARBA00023315"/>
    </source>
</evidence>
<dbReference type="InterPro" id="IPR016181">
    <property type="entry name" value="Acyl_CoA_acyltransferase"/>
</dbReference>
<evidence type="ECO:0000256" key="2">
    <source>
        <dbReference type="ARBA" id="ARBA00022679"/>
    </source>
</evidence>
<feature type="domain" description="N-acetyltransferase" evidence="4">
    <location>
        <begin position="43"/>
        <end position="218"/>
    </location>
</feature>
<gene>
    <name evidence="5" type="ORF">P153DRAFT_419875</name>
</gene>
<protein>
    <submittedName>
        <fullName evidence="5">Acyl-CoA N-acyltransferase</fullName>
    </submittedName>
</protein>
<dbReference type="InterPro" id="IPR000182">
    <property type="entry name" value="GNAT_dom"/>
</dbReference>
<dbReference type="Pfam" id="PF13302">
    <property type="entry name" value="Acetyltransf_3"/>
    <property type="match status" value="1"/>
</dbReference>
<name>A0A6A6AUB3_9PLEO</name>
<dbReference type="Proteomes" id="UP000799771">
    <property type="component" value="Unassembled WGS sequence"/>
</dbReference>
<dbReference type="GO" id="GO:0008080">
    <property type="term" value="F:N-acetyltransferase activity"/>
    <property type="evidence" value="ECO:0007669"/>
    <property type="project" value="InterPro"/>
</dbReference>
<sequence>MKINEHTALLTPHLLLVPYSPHHVPTYHEWMQDEDLLTQTASLPLSLAAEHEMQASWRSDGDKLTFIICEAPQVPSLPQQVQSQQRSKITPEVDDAPERMIGDVNLFLSPADSSDDDEGGDGNGGEEVVAELEIMIASPSHRGRGLALECLLAFIAYLRRNLSSILAEANGRVKLAYLRVKIDQHNLRSVRLFERLGFEREGAGANYFGEVELRRRLGSEDGEGDVGVEVGYGL</sequence>
<dbReference type="EMBL" id="ML977498">
    <property type="protein sequence ID" value="KAF2134121.1"/>
    <property type="molecule type" value="Genomic_DNA"/>
</dbReference>
<keyword evidence="6" id="KW-1185">Reference proteome</keyword>
<reference evidence="5" key="1">
    <citation type="journal article" date="2020" name="Stud. Mycol.">
        <title>101 Dothideomycetes genomes: a test case for predicting lifestyles and emergence of pathogens.</title>
        <authorList>
            <person name="Haridas S."/>
            <person name="Albert R."/>
            <person name="Binder M."/>
            <person name="Bloem J."/>
            <person name="Labutti K."/>
            <person name="Salamov A."/>
            <person name="Andreopoulos B."/>
            <person name="Baker S."/>
            <person name="Barry K."/>
            <person name="Bills G."/>
            <person name="Bluhm B."/>
            <person name="Cannon C."/>
            <person name="Castanera R."/>
            <person name="Culley D."/>
            <person name="Daum C."/>
            <person name="Ezra D."/>
            <person name="Gonzalez J."/>
            <person name="Henrissat B."/>
            <person name="Kuo A."/>
            <person name="Liang C."/>
            <person name="Lipzen A."/>
            <person name="Lutzoni F."/>
            <person name="Magnuson J."/>
            <person name="Mondo S."/>
            <person name="Nolan M."/>
            <person name="Ohm R."/>
            <person name="Pangilinan J."/>
            <person name="Park H.-J."/>
            <person name="Ramirez L."/>
            <person name="Alfaro M."/>
            <person name="Sun H."/>
            <person name="Tritt A."/>
            <person name="Yoshinaga Y."/>
            <person name="Zwiers L.-H."/>
            <person name="Turgeon B."/>
            <person name="Goodwin S."/>
            <person name="Spatafora J."/>
            <person name="Crous P."/>
            <person name="Grigoriev I."/>
        </authorList>
    </citation>
    <scope>NUCLEOTIDE SEQUENCE</scope>
    <source>
        <strain evidence="5">CBS 119687</strain>
    </source>
</reference>
<evidence type="ECO:0000313" key="6">
    <source>
        <dbReference type="Proteomes" id="UP000799771"/>
    </source>
</evidence>
<dbReference type="SUPFAM" id="SSF55729">
    <property type="entry name" value="Acyl-CoA N-acyltransferases (Nat)"/>
    <property type="match status" value="1"/>
</dbReference>
<proteinExistence type="inferred from homology"/>
<dbReference type="InterPro" id="IPR039135">
    <property type="entry name" value="NAT9-like"/>
</dbReference>
<dbReference type="PANTHER" id="PTHR13256:SF16">
    <property type="entry name" value="ALPHA_BETA-TUBULIN-N-ACETYLTRANSFERASE 9"/>
    <property type="match status" value="1"/>
</dbReference>
<keyword evidence="2 5" id="KW-0808">Transferase</keyword>
<dbReference type="GeneID" id="54412643"/>
<keyword evidence="3 5" id="KW-0012">Acyltransferase</keyword>
<evidence type="ECO:0000256" key="1">
    <source>
        <dbReference type="ARBA" id="ARBA00009342"/>
    </source>
</evidence>
<dbReference type="RefSeq" id="XP_033528508.1">
    <property type="nucleotide sequence ID" value="XM_033672211.1"/>
</dbReference>
<comment type="similarity">
    <text evidence="1">Belongs to the acetyltransferase family. GNAT subfamily.</text>
</comment>
<dbReference type="PANTHER" id="PTHR13256">
    <property type="entry name" value="N-ACETYLTRANSFERASE 9"/>
    <property type="match status" value="1"/>
</dbReference>
<dbReference type="AlphaFoldDB" id="A0A6A6AUB3"/>
<evidence type="ECO:0000259" key="4">
    <source>
        <dbReference type="PROSITE" id="PS51186"/>
    </source>
</evidence>